<reference evidence="9" key="2">
    <citation type="journal article" date="2021" name="PeerJ">
        <title>Extensive microbial diversity within the chicken gut microbiome revealed by metagenomics and culture.</title>
        <authorList>
            <person name="Gilroy R."/>
            <person name="Ravi A."/>
            <person name="Getino M."/>
            <person name="Pursley I."/>
            <person name="Horton D.L."/>
            <person name="Alikhan N.F."/>
            <person name="Baker D."/>
            <person name="Gharbi K."/>
            <person name="Hall N."/>
            <person name="Watson M."/>
            <person name="Adriaenssens E.M."/>
            <person name="Foster-Nyarko E."/>
            <person name="Jarju S."/>
            <person name="Secka A."/>
            <person name="Antonio M."/>
            <person name="Oren A."/>
            <person name="Chaudhuri R.R."/>
            <person name="La Ragione R."/>
            <person name="Hildebrand F."/>
            <person name="Pallen M.J."/>
        </authorList>
    </citation>
    <scope>NUCLEOTIDE SEQUENCE</scope>
    <source>
        <strain evidence="9">4509</strain>
    </source>
</reference>
<protein>
    <submittedName>
        <fullName evidence="9">Site-specific integrase</fullName>
    </submittedName>
</protein>
<dbReference type="EMBL" id="DVMX01000032">
    <property type="protein sequence ID" value="HIU41306.1"/>
    <property type="molecule type" value="Genomic_DNA"/>
</dbReference>
<evidence type="ECO:0000256" key="4">
    <source>
        <dbReference type="ARBA" id="ARBA00023125"/>
    </source>
</evidence>
<proteinExistence type="inferred from homology"/>
<evidence type="ECO:0000256" key="6">
    <source>
        <dbReference type="PROSITE-ProRule" id="PRU01248"/>
    </source>
</evidence>
<dbReference type="CDD" id="cd01189">
    <property type="entry name" value="INT_ICEBs1_C_like"/>
    <property type="match status" value="1"/>
</dbReference>
<evidence type="ECO:0000256" key="3">
    <source>
        <dbReference type="ARBA" id="ARBA00022908"/>
    </source>
</evidence>
<keyword evidence="5" id="KW-0233">DNA recombination</keyword>
<dbReference type="PANTHER" id="PTHR30349">
    <property type="entry name" value="PHAGE INTEGRASE-RELATED"/>
    <property type="match status" value="1"/>
</dbReference>
<gene>
    <name evidence="9" type="ORF">IAD19_01995</name>
</gene>
<organism evidence="9 10">
    <name type="scientific">Candidatus Egerieicola faecale</name>
    <dbReference type="NCBI Taxonomy" id="2840774"/>
    <lineage>
        <taxon>Bacteria</taxon>
        <taxon>Bacillati</taxon>
        <taxon>Bacillota</taxon>
        <taxon>Clostridia</taxon>
        <taxon>Eubacteriales</taxon>
        <taxon>Oscillospiraceae</taxon>
        <taxon>Oscillospiraceae incertae sedis</taxon>
        <taxon>Candidatus Egerieicola</taxon>
    </lineage>
</organism>
<dbReference type="InterPro" id="IPR011010">
    <property type="entry name" value="DNA_brk_join_enz"/>
</dbReference>
<dbReference type="GO" id="GO:0003677">
    <property type="term" value="F:DNA binding"/>
    <property type="evidence" value="ECO:0007669"/>
    <property type="project" value="UniProtKB-UniRule"/>
</dbReference>
<dbReference type="Gene3D" id="1.10.150.130">
    <property type="match status" value="1"/>
</dbReference>
<evidence type="ECO:0000313" key="10">
    <source>
        <dbReference type="Proteomes" id="UP000824082"/>
    </source>
</evidence>
<evidence type="ECO:0000313" key="9">
    <source>
        <dbReference type="EMBL" id="HIU41306.1"/>
    </source>
</evidence>
<dbReference type="Pfam" id="PF00589">
    <property type="entry name" value="Phage_integrase"/>
    <property type="match status" value="1"/>
</dbReference>
<keyword evidence="3" id="KW-0229">DNA integration</keyword>
<evidence type="ECO:0000256" key="2">
    <source>
        <dbReference type="ARBA" id="ARBA00008857"/>
    </source>
</evidence>
<dbReference type="PROSITE" id="PS51900">
    <property type="entry name" value="CB"/>
    <property type="match status" value="1"/>
</dbReference>
<dbReference type="InterPro" id="IPR013762">
    <property type="entry name" value="Integrase-like_cat_sf"/>
</dbReference>
<dbReference type="InterPro" id="IPR044068">
    <property type="entry name" value="CB"/>
</dbReference>
<dbReference type="InterPro" id="IPR050090">
    <property type="entry name" value="Tyrosine_recombinase_XerCD"/>
</dbReference>
<dbReference type="SUPFAM" id="SSF56349">
    <property type="entry name" value="DNA breaking-rejoining enzymes"/>
    <property type="match status" value="1"/>
</dbReference>
<keyword evidence="4 6" id="KW-0238">DNA-binding</keyword>
<dbReference type="Gene3D" id="1.10.443.10">
    <property type="entry name" value="Intergrase catalytic core"/>
    <property type="match status" value="1"/>
</dbReference>
<comment type="function">
    <text evidence="1">Site-specific tyrosine recombinase, which acts by catalyzing the cutting and rejoining of the recombining DNA molecules.</text>
</comment>
<evidence type="ECO:0000256" key="5">
    <source>
        <dbReference type="ARBA" id="ARBA00023172"/>
    </source>
</evidence>
<evidence type="ECO:0000256" key="1">
    <source>
        <dbReference type="ARBA" id="ARBA00003283"/>
    </source>
</evidence>
<evidence type="ECO:0000259" key="8">
    <source>
        <dbReference type="PROSITE" id="PS51900"/>
    </source>
</evidence>
<comment type="similarity">
    <text evidence="2">Belongs to the 'phage' integrase family.</text>
</comment>
<dbReference type="GO" id="GO:0006310">
    <property type="term" value="P:DNA recombination"/>
    <property type="evidence" value="ECO:0007669"/>
    <property type="project" value="UniProtKB-KW"/>
</dbReference>
<dbReference type="InterPro" id="IPR002104">
    <property type="entry name" value="Integrase_catalytic"/>
</dbReference>
<dbReference type="Pfam" id="PF14659">
    <property type="entry name" value="Phage_int_SAM_3"/>
    <property type="match status" value="1"/>
</dbReference>
<dbReference type="InterPro" id="IPR010998">
    <property type="entry name" value="Integrase_recombinase_N"/>
</dbReference>
<accession>A0A9D1LJR8</accession>
<dbReference type="GO" id="GO:0015074">
    <property type="term" value="P:DNA integration"/>
    <property type="evidence" value="ECO:0007669"/>
    <property type="project" value="UniProtKB-KW"/>
</dbReference>
<comment type="caution">
    <text evidence="9">The sequence shown here is derived from an EMBL/GenBank/DDBJ whole genome shotgun (WGS) entry which is preliminary data.</text>
</comment>
<dbReference type="InterPro" id="IPR004107">
    <property type="entry name" value="Integrase_SAM-like_N"/>
</dbReference>
<dbReference type="PROSITE" id="PS51898">
    <property type="entry name" value="TYR_RECOMBINASE"/>
    <property type="match status" value="1"/>
</dbReference>
<feature type="domain" description="Core-binding (CB)" evidence="8">
    <location>
        <begin position="66"/>
        <end position="148"/>
    </location>
</feature>
<evidence type="ECO:0000259" key="7">
    <source>
        <dbReference type="PROSITE" id="PS51898"/>
    </source>
</evidence>
<name>A0A9D1LJR8_9FIRM</name>
<sequence length="348" mass="39649">MPRRGENIRKRKDGRWEGRYIQGYDSDTNKAKYVSLYGKSYQEVREKLSDARYWQRQGSVTAQKKIRFGQLAQEWLSLQQPFLKPASLAKYRTLLEQHINPELGHLFLRDITESRLNDFLAQQSTSGNHSTGGALSVSTLRSLLYLLHAVTGLGASRKLLPGFSLHLPVHPPKTAGVQVLSHRDEHFLEQYLSHHFCLRNLGILLSLYCGLRLGEVCGLQWQDLDFQAGLLLVQRTVQRIPCSSPTPQGPKTTLQVSVPKTQASRRRIPLPAFLISLLLPFASGACPQNYVLTQSQKPMEPRAYQYHFQQVLRKAGAAKVNYHILRHTYVKPTTKKYSFFLVPMIQLS</sequence>
<dbReference type="AlphaFoldDB" id="A0A9D1LJR8"/>
<dbReference type="Proteomes" id="UP000824082">
    <property type="component" value="Unassembled WGS sequence"/>
</dbReference>
<feature type="domain" description="Tyr recombinase" evidence="7">
    <location>
        <begin position="175"/>
        <end position="348"/>
    </location>
</feature>
<reference evidence="9" key="1">
    <citation type="submission" date="2020-10" db="EMBL/GenBank/DDBJ databases">
        <authorList>
            <person name="Gilroy R."/>
        </authorList>
    </citation>
    <scope>NUCLEOTIDE SEQUENCE</scope>
    <source>
        <strain evidence="9">4509</strain>
    </source>
</reference>